<dbReference type="Gramene" id="CDY44544">
    <property type="protein sequence ID" value="CDY44544"/>
    <property type="gene ID" value="GSBRNA2T00080337001"/>
</dbReference>
<dbReference type="EMBL" id="LK032594">
    <property type="protein sequence ID" value="CDY44544.1"/>
    <property type="molecule type" value="Genomic_DNA"/>
</dbReference>
<name>A0A078I4X7_BRANA</name>
<keyword evidence="2" id="KW-1185">Reference proteome</keyword>
<reference evidence="1 2" key="1">
    <citation type="journal article" date="2014" name="Science">
        <title>Plant genetics. Early allopolyploid evolution in the post-Neolithic Brassica napus oilseed genome.</title>
        <authorList>
            <person name="Chalhoub B."/>
            <person name="Denoeud F."/>
            <person name="Liu S."/>
            <person name="Parkin I.A."/>
            <person name="Tang H."/>
            <person name="Wang X."/>
            <person name="Chiquet J."/>
            <person name="Belcram H."/>
            <person name="Tong C."/>
            <person name="Samans B."/>
            <person name="Correa M."/>
            <person name="Da Silva C."/>
            <person name="Just J."/>
            <person name="Falentin C."/>
            <person name="Koh C.S."/>
            <person name="Le Clainche I."/>
            <person name="Bernard M."/>
            <person name="Bento P."/>
            <person name="Noel B."/>
            <person name="Labadie K."/>
            <person name="Alberti A."/>
            <person name="Charles M."/>
            <person name="Arnaud D."/>
            <person name="Guo H."/>
            <person name="Daviaud C."/>
            <person name="Alamery S."/>
            <person name="Jabbari K."/>
            <person name="Zhao M."/>
            <person name="Edger P.P."/>
            <person name="Chelaifa H."/>
            <person name="Tack D."/>
            <person name="Lassalle G."/>
            <person name="Mestiri I."/>
            <person name="Schnel N."/>
            <person name="Le Paslier M.C."/>
            <person name="Fan G."/>
            <person name="Renault V."/>
            <person name="Bayer P.E."/>
            <person name="Golicz A.A."/>
            <person name="Manoli S."/>
            <person name="Lee T.H."/>
            <person name="Thi V.H."/>
            <person name="Chalabi S."/>
            <person name="Hu Q."/>
            <person name="Fan C."/>
            <person name="Tollenaere R."/>
            <person name="Lu Y."/>
            <person name="Battail C."/>
            <person name="Shen J."/>
            <person name="Sidebottom C.H."/>
            <person name="Wang X."/>
            <person name="Canaguier A."/>
            <person name="Chauveau A."/>
            <person name="Berard A."/>
            <person name="Deniot G."/>
            <person name="Guan M."/>
            <person name="Liu Z."/>
            <person name="Sun F."/>
            <person name="Lim Y.P."/>
            <person name="Lyons E."/>
            <person name="Town C.D."/>
            <person name="Bancroft I."/>
            <person name="Wang X."/>
            <person name="Meng J."/>
            <person name="Ma J."/>
            <person name="Pires J.C."/>
            <person name="King G.J."/>
            <person name="Brunel D."/>
            <person name="Delourme R."/>
            <person name="Renard M."/>
            <person name="Aury J.M."/>
            <person name="Adams K.L."/>
            <person name="Batley J."/>
            <person name="Snowdon R.J."/>
            <person name="Tost J."/>
            <person name="Edwards D."/>
            <person name="Zhou Y."/>
            <person name="Hua W."/>
            <person name="Sharpe A.G."/>
            <person name="Paterson A.H."/>
            <person name="Guan C."/>
            <person name="Wincker P."/>
        </authorList>
    </citation>
    <scope>NUCLEOTIDE SEQUENCE [LARGE SCALE GENOMIC DNA]</scope>
    <source>
        <strain evidence="2">cv. Darmor-bzh</strain>
    </source>
</reference>
<accession>A0A078I4X7</accession>
<dbReference type="Proteomes" id="UP000028999">
    <property type="component" value="Unassembled WGS sequence"/>
</dbReference>
<dbReference type="PaxDb" id="3708-A0A078I4X7"/>
<evidence type="ECO:0000313" key="1">
    <source>
        <dbReference type="EMBL" id="CDY44544.1"/>
    </source>
</evidence>
<proteinExistence type="predicted"/>
<organism evidence="1 2">
    <name type="scientific">Brassica napus</name>
    <name type="common">Rape</name>
    <dbReference type="NCBI Taxonomy" id="3708"/>
    <lineage>
        <taxon>Eukaryota</taxon>
        <taxon>Viridiplantae</taxon>
        <taxon>Streptophyta</taxon>
        <taxon>Embryophyta</taxon>
        <taxon>Tracheophyta</taxon>
        <taxon>Spermatophyta</taxon>
        <taxon>Magnoliopsida</taxon>
        <taxon>eudicotyledons</taxon>
        <taxon>Gunneridae</taxon>
        <taxon>Pentapetalae</taxon>
        <taxon>rosids</taxon>
        <taxon>malvids</taxon>
        <taxon>Brassicales</taxon>
        <taxon>Brassicaceae</taxon>
        <taxon>Brassiceae</taxon>
        <taxon>Brassica</taxon>
    </lineage>
</organism>
<gene>
    <name evidence="1" type="primary">BnaA01g21950D</name>
    <name evidence="1" type="ORF">GSBRNA2T00080337001</name>
</gene>
<dbReference type="AlphaFoldDB" id="A0A078I4X7"/>
<protein>
    <submittedName>
        <fullName evidence="1">BnaA01g21950D protein</fullName>
    </submittedName>
</protein>
<evidence type="ECO:0000313" key="2">
    <source>
        <dbReference type="Proteomes" id="UP000028999"/>
    </source>
</evidence>
<sequence>MIFVISQASTMDSEDAAPNAISFKNCSTLPGGLINGVASRIWGNKFELTAILSAYVAQQVLHSAQYSPKQRYESAKEIASSDARRLVSVTSFPAELEEVDS</sequence>